<dbReference type="PANTHER" id="PTHR24361:SF613">
    <property type="entry name" value="NUCLEAR RECEPTOR-BINDING PROTEIN-RELATED"/>
    <property type="match status" value="1"/>
</dbReference>
<reference evidence="3 4" key="1">
    <citation type="submission" date="2018-06" db="EMBL/GenBank/DDBJ databases">
        <title>Genome analysis of cellulolytic fungus Trichoderma lentiforme CFAM-422.</title>
        <authorList>
            <person name="Steindorff A.S."/>
            <person name="Formighieri E.F."/>
            <person name="Midorikawa G.E.O."/>
            <person name="Tamietti M.S."/>
            <person name="Ramos E.Z."/>
            <person name="Silva A.S."/>
            <person name="Bon E.P.S."/>
            <person name="Mendes T.D."/>
            <person name="Damaso M.C.T."/>
            <person name="Favaro L.C.L."/>
        </authorList>
    </citation>
    <scope>NUCLEOTIDE SEQUENCE [LARGE SCALE GENOMIC DNA]</scope>
    <source>
        <strain evidence="3 4">CFAM-422</strain>
    </source>
</reference>
<keyword evidence="4" id="KW-1185">Reference proteome</keyword>
<accession>A0A9P4X8L4</accession>
<dbReference type="EMBL" id="QLNT01000019">
    <property type="protein sequence ID" value="KAF3063373.1"/>
    <property type="molecule type" value="Genomic_DNA"/>
</dbReference>
<dbReference type="InterPro" id="IPR000719">
    <property type="entry name" value="Prot_kinase_dom"/>
</dbReference>
<evidence type="ECO:0000313" key="4">
    <source>
        <dbReference type="Proteomes" id="UP000801864"/>
    </source>
</evidence>
<dbReference type="Pfam" id="PF00069">
    <property type="entry name" value="Pkinase"/>
    <property type="match status" value="1"/>
</dbReference>
<dbReference type="GO" id="GO:0004674">
    <property type="term" value="F:protein serine/threonine kinase activity"/>
    <property type="evidence" value="ECO:0007669"/>
    <property type="project" value="TreeGrafter"/>
</dbReference>
<evidence type="ECO:0000259" key="2">
    <source>
        <dbReference type="PROSITE" id="PS50011"/>
    </source>
</evidence>
<sequence length="506" mass="57000">MREGQVLEAINVAPDSIWGDEDETIVYAQVLGQGKAIIFRFQRSNDSLPESLPSRIVCCYHNLEVPDGTFTFQDRCSMRSALYSTIATVWPHCIKDSTITKPGIVIDILARDIKDPMIPNPSIVVDILPGETQKIVWRAYQEPLFDQYLALLRDIQPSDLVSQGYSLRILDISEVALLEALGGRGCSKRVQVQDSGKQSTLVFKGVDFQTYLQLHDDDDEFARTTVDVWRRSCKLIANMPRHPNIQSPPRYLVSVRDSNQNPVLVGHLSTYFAGGDLGNAIEAANARKSQISLQQKAKWCHQMCLAITHTHRVAHTFHMDIKPGNFVIDDQENLILIDWEQSGAPATTLAPEADGTWDVEEQGTNENGSPKLVYTKYTGPERRNMPEGSGRESFNIWNVFPEWQASCPRAVELAEVFELGRTMWMLLSQTANNFDEIEHPNDVQVIWAGKNDPPSHWVEMVGNCMKIDPNDRPSLDDLVKFWEGEAYSFKPQASSGFEAARFDLCL</sequence>
<dbReference type="Gene3D" id="1.10.510.10">
    <property type="entry name" value="Transferase(Phosphotransferase) domain 1"/>
    <property type="match status" value="1"/>
</dbReference>
<dbReference type="SUPFAM" id="SSF56112">
    <property type="entry name" value="Protein kinase-like (PK-like)"/>
    <property type="match status" value="1"/>
</dbReference>
<dbReference type="GO" id="GO:0005737">
    <property type="term" value="C:cytoplasm"/>
    <property type="evidence" value="ECO:0007669"/>
    <property type="project" value="TreeGrafter"/>
</dbReference>
<dbReference type="InterPro" id="IPR053235">
    <property type="entry name" value="Ser_Thr_kinase"/>
</dbReference>
<evidence type="ECO:0000313" key="3">
    <source>
        <dbReference type="EMBL" id="KAF3063373.1"/>
    </source>
</evidence>
<dbReference type="SMART" id="SM00220">
    <property type="entry name" value="S_TKc"/>
    <property type="match status" value="1"/>
</dbReference>
<dbReference type="PROSITE" id="PS50011">
    <property type="entry name" value="PROTEIN_KINASE_DOM"/>
    <property type="match status" value="1"/>
</dbReference>
<comment type="caution">
    <text evidence="3">The sequence shown here is derived from an EMBL/GenBank/DDBJ whole genome shotgun (WGS) entry which is preliminary data.</text>
</comment>
<dbReference type="Proteomes" id="UP000801864">
    <property type="component" value="Unassembled WGS sequence"/>
</dbReference>
<dbReference type="GO" id="GO:0005524">
    <property type="term" value="F:ATP binding"/>
    <property type="evidence" value="ECO:0007669"/>
    <property type="project" value="InterPro"/>
</dbReference>
<dbReference type="PANTHER" id="PTHR24361">
    <property type="entry name" value="MITOGEN-ACTIVATED KINASE KINASE KINASE"/>
    <property type="match status" value="1"/>
</dbReference>
<feature type="region of interest" description="Disordered" evidence="1">
    <location>
        <begin position="360"/>
        <end position="388"/>
    </location>
</feature>
<gene>
    <name evidence="3" type="ORF">CFAM422_010045</name>
</gene>
<proteinExistence type="predicted"/>
<organism evidence="3 4">
    <name type="scientific">Trichoderma lentiforme</name>
    <dbReference type="NCBI Taxonomy" id="1567552"/>
    <lineage>
        <taxon>Eukaryota</taxon>
        <taxon>Fungi</taxon>
        <taxon>Dikarya</taxon>
        <taxon>Ascomycota</taxon>
        <taxon>Pezizomycotina</taxon>
        <taxon>Sordariomycetes</taxon>
        <taxon>Hypocreomycetidae</taxon>
        <taxon>Hypocreales</taxon>
        <taxon>Hypocreaceae</taxon>
        <taxon>Trichoderma</taxon>
    </lineage>
</organism>
<name>A0A9P4X8L4_9HYPO</name>
<feature type="domain" description="Protein kinase" evidence="2">
    <location>
        <begin position="175"/>
        <end position="490"/>
    </location>
</feature>
<evidence type="ECO:0000256" key="1">
    <source>
        <dbReference type="SAM" id="MobiDB-lite"/>
    </source>
</evidence>
<protein>
    <recommendedName>
        <fullName evidence="2">Protein kinase domain-containing protein</fullName>
    </recommendedName>
</protein>
<dbReference type="AlphaFoldDB" id="A0A9P4X8L4"/>
<dbReference type="InterPro" id="IPR011009">
    <property type="entry name" value="Kinase-like_dom_sf"/>
</dbReference>